<name>A0A956SHB1_UNCEI</name>
<reference evidence="4" key="2">
    <citation type="journal article" date="2021" name="Microbiome">
        <title>Successional dynamics and alternative stable states in a saline activated sludge microbial community over 9 years.</title>
        <authorList>
            <person name="Wang Y."/>
            <person name="Ye J."/>
            <person name="Ju F."/>
            <person name="Liu L."/>
            <person name="Boyd J.A."/>
            <person name="Deng Y."/>
            <person name="Parks D.H."/>
            <person name="Jiang X."/>
            <person name="Yin X."/>
            <person name="Woodcroft B.J."/>
            <person name="Tyson G.W."/>
            <person name="Hugenholtz P."/>
            <person name="Polz M.F."/>
            <person name="Zhang T."/>
        </authorList>
    </citation>
    <scope>NUCLEOTIDE SEQUENCE</scope>
    <source>
        <strain evidence="4">HKST-UBA02</strain>
    </source>
</reference>
<evidence type="ECO:0000313" key="4">
    <source>
        <dbReference type="EMBL" id="MCA9758258.1"/>
    </source>
</evidence>
<comment type="caution">
    <text evidence="4">The sequence shown here is derived from an EMBL/GenBank/DDBJ whole genome shotgun (WGS) entry which is preliminary data.</text>
</comment>
<dbReference type="EMBL" id="JAGQHS010000155">
    <property type="protein sequence ID" value="MCA9758258.1"/>
    <property type="molecule type" value="Genomic_DNA"/>
</dbReference>
<dbReference type="PANTHER" id="PTHR43804:SF6">
    <property type="entry name" value="CLASS I PEPTIDE CHAIN RELEASE FACTOR"/>
    <property type="match status" value="1"/>
</dbReference>
<dbReference type="InterPro" id="IPR050057">
    <property type="entry name" value="Prokaryotic/Mito_RF"/>
</dbReference>
<feature type="compositionally biased region" description="Basic residues" evidence="2">
    <location>
        <begin position="101"/>
        <end position="114"/>
    </location>
</feature>
<dbReference type="Pfam" id="PF00472">
    <property type="entry name" value="RF-1"/>
    <property type="match status" value="1"/>
</dbReference>
<evidence type="ECO:0000256" key="2">
    <source>
        <dbReference type="SAM" id="MobiDB-lite"/>
    </source>
</evidence>
<dbReference type="Proteomes" id="UP000739538">
    <property type="component" value="Unassembled WGS sequence"/>
</dbReference>
<dbReference type="InterPro" id="IPR000352">
    <property type="entry name" value="Pep_chain_release_fac_I"/>
</dbReference>
<protein>
    <submittedName>
        <fullName evidence="4">Peptide chain release factor-like protein</fullName>
    </submittedName>
</protein>
<organism evidence="4 5">
    <name type="scientific">Eiseniibacteriota bacterium</name>
    <dbReference type="NCBI Taxonomy" id="2212470"/>
    <lineage>
        <taxon>Bacteria</taxon>
        <taxon>Candidatus Eiseniibacteriota</taxon>
    </lineage>
</organism>
<reference evidence="4" key="1">
    <citation type="submission" date="2020-04" db="EMBL/GenBank/DDBJ databases">
        <authorList>
            <person name="Zhang T."/>
        </authorList>
    </citation>
    <scope>NUCLEOTIDE SEQUENCE</scope>
    <source>
        <strain evidence="4">HKST-UBA02</strain>
    </source>
</reference>
<dbReference type="AlphaFoldDB" id="A0A956SHB1"/>
<comment type="similarity">
    <text evidence="1">Belongs to the prokaryotic/mitochondrial release factor family.</text>
</comment>
<dbReference type="SUPFAM" id="SSF75620">
    <property type="entry name" value="Release factor"/>
    <property type="match status" value="1"/>
</dbReference>
<dbReference type="GO" id="GO:0003747">
    <property type="term" value="F:translation release factor activity"/>
    <property type="evidence" value="ECO:0007669"/>
    <property type="project" value="InterPro"/>
</dbReference>
<proteinExistence type="inferred from homology"/>
<feature type="region of interest" description="Disordered" evidence="2">
    <location>
        <begin position="72"/>
        <end position="114"/>
    </location>
</feature>
<gene>
    <name evidence="4" type="ORF">KDA27_20860</name>
</gene>
<evidence type="ECO:0000256" key="1">
    <source>
        <dbReference type="ARBA" id="ARBA00010835"/>
    </source>
</evidence>
<dbReference type="InterPro" id="IPR045853">
    <property type="entry name" value="Pep_chain_release_fac_I_sf"/>
</dbReference>
<feature type="domain" description="Prokaryotic-type class I peptide chain release factors" evidence="3">
    <location>
        <begin position="16"/>
        <end position="109"/>
    </location>
</feature>
<dbReference type="PANTHER" id="PTHR43804">
    <property type="entry name" value="LD18447P"/>
    <property type="match status" value="1"/>
</dbReference>
<evidence type="ECO:0000313" key="5">
    <source>
        <dbReference type="Proteomes" id="UP000739538"/>
    </source>
</evidence>
<dbReference type="Gene3D" id="3.30.160.20">
    <property type="match status" value="1"/>
</dbReference>
<accession>A0A956SHB1</accession>
<evidence type="ECO:0000259" key="3">
    <source>
        <dbReference type="Pfam" id="PF00472"/>
    </source>
</evidence>
<sequence length="114" mass="13125">MPLRWTRELLDLLADCDVVPYKASGPGGQHRNKSETAVRVTHRPTGIVKVGTESRSQSANKLRALARVWEELERRNRKPKPRTATKPTAASKRRRLDEKSRRGKVKEMRKRVDD</sequence>